<evidence type="ECO:0000313" key="3">
    <source>
        <dbReference type="EMBL" id="KAH7125998.1"/>
    </source>
</evidence>
<feature type="domain" description="Alpha/beta hydrolase fold-3" evidence="2">
    <location>
        <begin position="108"/>
        <end position="319"/>
    </location>
</feature>
<dbReference type="InterPro" id="IPR029058">
    <property type="entry name" value="AB_hydrolase_fold"/>
</dbReference>
<dbReference type="OrthoDB" id="2152029at2759"/>
<dbReference type="AlphaFoldDB" id="A0A9P9DV79"/>
<dbReference type="Gene3D" id="3.40.50.1820">
    <property type="entry name" value="alpha/beta hydrolase"/>
    <property type="match status" value="1"/>
</dbReference>
<keyword evidence="1 3" id="KW-0378">Hydrolase</keyword>
<organism evidence="3 4">
    <name type="scientific">Dactylonectria macrodidyma</name>
    <dbReference type="NCBI Taxonomy" id="307937"/>
    <lineage>
        <taxon>Eukaryota</taxon>
        <taxon>Fungi</taxon>
        <taxon>Dikarya</taxon>
        <taxon>Ascomycota</taxon>
        <taxon>Pezizomycotina</taxon>
        <taxon>Sordariomycetes</taxon>
        <taxon>Hypocreomycetidae</taxon>
        <taxon>Hypocreales</taxon>
        <taxon>Nectriaceae</taxon>
        <taxon>Dactylonectria</taxon>
    </lineage>
</organism>
<dbReference type="EMBL" id="JAGMUV010000020">
    <property type="protein sequence ID" value="KAH7125998.1"/>
    <property type="molecule type" value="Genomic_DNA"/>
</dbReference>
<gene>
    <name evidence="3" type="ORF">EDB81DRAFT_910753</name>
</gene>
<proteinExistence type="predicted"/>
<dbReference type="InterPro" id="IPR050300">
    <property type="entry name" value="GDXG_lipolytic_enzyme"/>
</dbReference>
<comment type="caution">
    <text evidence="3">The sequence shown here is derived from an EMBL/GenBank/DDBJ whole genome shotgun (WGS) entry which is preliminary data.</text>
</comment>
<evidence type="ECO:0000313" key="4">
    <source>
        <dbReference type="Proteomes" id="UP000738349"/>
    </source>
</evidence>
<dbReference type="Pfam" id="PF07859">
    <property type="entry name" value="Abhydrolase_3"/>
    <property type="match status" value="1"/>
</dbReference>
<protein>
    <submittedName>
        <fullName evidence="3">Alpha/Beta hydrolase protein</fullName>
    </submittedName>
</protein>
<evidence type="ECO:0000256" key="1">
    <source>
        <dbReference type="ARBA" id="ARBA00022801"/>
    </source>
</evidence>
<evidence type="ECO:0000259" key="2">
    <source>
        <dbReference type="Pfam" id="PF07859"/>
    </source>
</evidence>
<keyword evidence="4" id="KW-1185">Reference proteome</keyword>
<dbReference type="PANTHER" id="PTHR48081:SF8">
    <property type="entry name" value="ALPHA_BETA HYDROLASE FOLD-3 DOMAIN-CONTAINING PROTEIN-RELATED"/>
    <property type="match status" value="1"/>
</dbReference>
<accession>A0A9P9DV79</accession>
<dbReference type="Proteomes" id="UP000738349">
    <property type="component" value="Unassembled WGS sequence"/>
</dbReference>
<reference evidence="3" key="1">
    <citation type="journal article" date="2021" name="Nat. Commun.">
        <title>Genetic determinants of endophytism in the Arabidopsis root mycobiome.</title>
        <authorList>
            <person name="Mesny F."/>
            <person name="Miyauchi S."/>
            <person name="Thiergart T."/>
            <person name="Pickel B."/>
            <person name="Atanasova L."/>
            <person name="Karlsson M."/>
            <person name="Huettel B."/>
            <person name="Barry K.W."/>
            <person name="Haridas S."/>
            <person name="Chen C."/>
            <person name="Bauer D."/>
            <person name="Andreopoulos W."/>
            <person name="Pangilinan J."/>
            <person name="LaButti K."/>
            <person name="Riley R."/>
            <person name="Lipzen A."/>
            <person name="Clum A."/>
            <person name="Drula E."/>
            <person name="Henrissat B."/>
            <person name="Kohler A."/>
            <person name="Grigoriev I.V."/>
            <person name="Martin F.M."/>
            <person name="Hacquard S."/>
        </authorList>
    </citation>
    <scope>NUCLEOTIDE SEQUENCE</scope>
    <source>
        <strain evidence="3">MPI-CAGE-AT-0147</strain>
    </source>
</reference>
<dbReference type="GO" id="GO:0016787">
    <property type="term" value="F:hydrolase activity"/>
    <property type="evidence" value="ECO:0007669"/>
    <property type="project" value="UniProtKB-KW"/>
</dbReference>
<dbReference type="InterPro" id="IPR013094">
    <property type="entry name" value="AB_hydrolase_3"/>
</dbReference>
<sequence>MWRFFQLMLGNPLRSIKFTYSFTVQTLLICLRNILLPHHPKYQTFRLQIHRAYWAAASTFFPTLIHRLPVTNCPETRARRIGSDWTAYVIPGIRELHTTAQTPGACVVVYAHGGGYARGEARMYLNYMERWQSEAASHGLEITFVSVEYPLTDVASHPAQRNSFLDTYKYVLEQGVQPSQVIFMGDSAGGGCCLLSSLELKNLGLPQPAAGILISPWFDMSLRSFDGGNAFVETDYIVTANEGVPAFAKRWIGDIDGASPEVNPLFRTPSEFKDLPPQLILVGGGDFVLPECRDLAQLFDAAELPHKFFVEWGQFHLYALGSKWIDSFVRAKTDSVIFEWISEALPA</sequence>
<dbReference type="SUPFAM" id="SSF53474">
    <property type="entry name" value="alpha/beta-Hydrolases"/>
    <property type="match status" value="1"/>
</dbReference>
<name>A0A9P9DV79_9HYPO</name>
<dbReference type="PANTHER" id="PTHR48081">
    <property type="entry name" value="AB HYDROLASE SUPERFAMILY PROTEIN C4A8.06C"/>
    <property type="match status" value="1"/>
</dbReference>